<dbReference type="SMART" id="SM00507">
    <property type="entry name" value="HNHc"/>
    <property type="match status" value="1"/>
</dbReference>
<keyword evidence="1" id="KW-0540">Nuclease</keyword>
<dbReference type="GO" id="GO:0008270">
    <property type="term" value="F:zinc ion binding"/>
    <property type="evidence" value="ECO:0007669"/>
    <property type="project" value="InterPro"/>
</dbReference>
<evidence type="ECO:0000256" key="2">
    <source>
        <dbReference type="ARBA" id="ARBA00022801"/>
    </source>
</evidence>
<dbReference type="GO" id="GO:0005829">
    <property type="term" value="C:cytosol"/>
    <property type="evidence" value="ECO:0007669"/>
    <property type="project" value="TreeGrafter"/>
</dbReference>
<dbReference type="BioCyc" id="RSPH349102:G1G8M-1802-MONOMER"/>
<dbReference type="EMBL" id="CP000661">
    <property type="protein sequence ID" value="ABP70641.1"/>
    <property type="molecule type" value="Genomic_DNA"/>
</dbReference>
<organism evidence="6">
    <name type="scientific">Cereibacter sphaeroides (strain ATCC 17025 / ATH 2.4.3)</name>
    <name type="common">Rhodobacter sphaeroides</name>
    <dbReference type="NCBI Taxonomy" id="349102"/>
    <lineage>
        <taxon>Bacteria</taxon>
        <taxon>Pseudomonadati</taxon>
        <taxon>Pseudomonadota</taxon>
        <taxon>Alphaproteobacteria</taxon>
        <taxon>Rhodobacterales</taxon>
        <taxon>Paracoccaceae</taxon>
        <taxon>Cereibacter</taxon>
    </lineage>
</organism>
<name>A4WTC7_CERS5</name>
<evidence type="ECO:0000256" key="4">
    <source>
        <dbReference type="ARBA" id="ARBA00040194"/>
    </source>
</evidence>
<dbReference type="CDD" id="cd00085">
    <property type="entry name" value="HNHc"/>
    <property type="match status" value="1"/>
</dbReference>
<proteinExistence type="inferred from homology"/>
<evidence type="ECO:0000256" key="3">
    <source>
        <dbReference type="ARBA" id="ARBA00038412"/>
    </source>
</evidence>
<gene>
    <name evidence="6" type="ordered locus">Rsph17025_1748</name>
</gene>
<evidence type="ECO:0000256" key="1">
    <source>
        <dbReference type="ARBA" id="ARBA00022722"/>
    </source>
</evidence>
<dbReference type="Gene3D" id="1.10.30.50">
    <property type="match status" value="1"/>
</dbReference>
<dbReference type="PANTHER" id="PTHR41286">
    <property type="entry name" value="HNH NUCLEASE YAJD-RELATED"/>
    <property type="match status" value="1"/>
</dbReference>
<dbReference type="InterPro" id="IPR003615">
    <property type="entry name" value="HNH_nuc"/>
</dbReference>
<dbReference type="InterPro" id="IPR002711">
    <property type="entry name" value="HNH"/>
</dbReference>
<evidence type="ECO:0000259" key="5">
    <source>
        <dbReference type="SMART" id="SM00507"/>
    </source>
</evidence>
<dbReference type="GO" id="GO:0016787">
    <property type="term" value="F:hydrolase activity"/>
    <property type="evidence" value="ECO:0007669"/>
    <property type="project" value="UniProtKB-KW"/>
</dbReference>
<keyword evidence="6" id="KW-0255">Endonuclease</keyword>
<comment type="similarity">
    <text evidence="3">Belongs to the HNH nuclease family.</text>
</comment>
<reference evidence="6" key="1">
    <citation type="submission" date="2007-04" db="EMBL/GenBank/DDBJ databases">
        <title>Complete sequence of chromosome of Rhodobacter sphaeroides ATCC 17025.</title>
        <authorList>
            <consortium name="US DOE Joint Genome Institute"/>
            <person name="Copeland A."/>
            <person name="Lucas S."/>
            <person name="Lapidus A."/>
            <person name="Barry K."/>
            <person name="Detter J.C."/>
            <person name="Glavina del Rio T."/>
            <person name="Hammon N."/>
            <person name="Israni S."/>
            <person name="Dalin E."/>
            <person name="Tice H."/>
            <person name="Pitluck S."/>
            <person name="Chertkov O."/>
            <person name="Brettin T."/>
            <person name="Bruce D."/>
            <person name="Han C."/>
            <person name="Schmutz J."/>
            <person name="Larimer F."/>
            <person name="Land M."/>
            <person name="Hauser L."/>
            <person name="Kyrpides N."/>
            <person name="Kim E."/>
            <person name="Richardson P."/>
            <person name="Mackenzie C."/>
            <person name="Choudhary M."/>
            <person name="Donohue T.J."/>
            <person name="Kaplan S."/>
        </authorList>
    </citation>
    <scope>NUCLEOTIDE SEQUENCE [LARGE SCALE GENOMIC DNA]</scope>
    <source>
        <strain evidence="6">ATCC 17025</strain>
    </source>
</reference>
<keyword evidence="2" id="KW-0378">Hydrolase</keyword>
<feature type="domain" description="HNH nuclease" evidence="5">
    <location>
        <begin position="68"/>
        <end position="126"/>
    </location>
</feature>
<dbReference type="HOGENOM" id="CLU_108879_2_0_5"/>
<dbReference type="GO" id="GO:0003676">
    <property type="term" value="F:nucleic acid binding"/>
    <property type="evidence" value="ECO:0007669"/>
    <property type="project" value="InterPro"/>
</dbReference>
<dbReference type="AlphaFoldDB" id="A4WTC7"/>
<sequence length="138" mass="16195">MLPGRFAFPPSQPRQAGMARLKQAPSRLAAMPARLACSPVPTTEHERHRHRDEAQPWRRWYKTARWQRLRWSVLVRDLFTCQRQGCGRLEADTSLLVADHKIPHRGDEALFWDAANLQCLCKACHDRDKQREERSGWR</sequence>
<evidence type="ECO:0000313" key="6">
    <source>
        <dbReference type="EMBL" id="ABP70641.1"/>
    </source>
</evidence>
<accession>A4WTC7</accession>
<protein>
    <recommendedName>
        <fullName evidence="4">Putative HNH nuclease YajD</fullName>
    </recommendedName>
</protein>
<dbReference type="Pfam" id="PF01844">
    <property type="entry name" value="HNH"/>
    <property type="match status" value="1"/>
</dbReference>
<dbReference type="PANTHER" id="PTHR41286:SF1">
    <property type="entry name" value="HNH NUCLEASE YAJD-RELATED"/>
    <property type="match status" value="1"/>
</dbReference>
<dbReference type="STRING" id="349102.Rsph17025_1748"/>
<dbReference type="eggNOG" id="COG1403">
    <property type="taxonomic scope" value="Bacteria"/>
</dbReference>
<dbReference type="KEGG" id="rsq:Rsph17025_1748"/>
<dbReference type="GO" id="GO:0004519">
    <property type="term" value="F:endonuclease activity"/>
    <property type="evidence" value="ECO:0007669"/>
    <property type="project" value="UniProtKB-KW"/>
</dbReference>